<evidence type="ECO:0000313" key="4">
    <source>
        <dbReference type="Proteomes" id="UP000470951"/>
    </source>
</evidence>
<evidence type="ECO:0000313" key="2">
    <source>
        <dbReference type="EMBL" id="NEB87641.1"/>
    </source>
</evidence>
<feature type="transmembrane region" description="Helical" evidence="1">
    <location>
        <begin position="27"/>
        <end position="47"/>
    </location>
</feature>
<keyword evidence="1" id="KW-0472">Membrane</keyword>
<dbReference type="EMBL" id="JAAGMK010000758">
    <property type="protein sequence ID" value="NEB87641.1"/>
    <property type="molecule type" value="Genomic_DNA"/>
</dbReference>
<organism evidence="2">
    <name type="scientific">Streptomyces anulatus</name>
    <name type="common">Streptomyces chrysomallus</name>
    <dbReference type="NCBI Taxonomy" id="1892"/>
    <lineage>
        <taxon>Bacteria</taxon>
        <taxon>Bacillati</taxon>
        <taxon>Actinomycetota</taxon>
        <taxon>Actinomycetes</taxon>
        <taxon>Kitasatosporales</taxon>
        <taxon>Streptomycetaceae</taxon>
        <taxon>Streptomyces</taxon>
    </lineage>
</organism>
<dbReference type="AlphaFoldDB" id="A0A6G3SXJ5"/>
<evidence type="ECO:0000313" key="3">
    <source>
        <dbReference type="EMBL" id="NEC00849.1"/>
    </source>
</evidence>
<accession>A0A6G3SXJ5</accession>
<keyword evidence="1" id="KW-0812">Transmembrane</keyword>
<evidence type="ECO:0000256" key="1">
    <source>
        <dbReference type="SAM" id="Phobius"/>
    </source>
</evidence>
<comment type="caution">
    <text evidence="2">The sequence shown here is derived from an EMBL/GenBank/DDBJ whole genome shotgun (WGS) entry which is preliminary data.</text>
</comment>
<name>A0A6G3SXJ5_STRAQ</name>
<proteinExistence type="predicted"/>
<keyword evidence="1" id="KW-1133">Transmembrane helix</keyword>
<dbReference type="Proteomes" id="UP000470951">
    <property type="component" value="Unassembled WGS sequence"/>
</dbReference>
<sequence length="77" mass="8276">MIAATLPTVVVLLWAGFWEWPFAEVEYAILAMNTVLLFGWGTAAGRAGGRDWPASLRTGVLDSLMGVTVIVANVLIK</sequence>
<gene>
    <name evidence="2" type="ORF">G3I43_26240</name>
    <name evidence="3" type="ORF">G3I58_23115</name>
</gene>
<protein>
    <submittedName>
        <fullName evidence="2">Uncharacterized protein</fullName>
    </submittedName>
</protein>
<feature type="transmembrane region" description="Helical" evidence="1">
    <location>
        <begin position="59"/>
        <end position="76"/>
    </location>
</feature>
<reference evidence="2 4" key="1">
    <citation type="submission" date="2020-01" db="EMBL/GenBank/DDBJ databases">
        <title>Insect and environment-associated Actinomycetes.</title>
        <authorList>
            <person name="Currrie C."/>
            <person name="Chevrette M."/>
            <person name="Carlson C."/>
            <person name="Stubbendieck R."/>
            <person name="Wendt-Pienkowski E."/>
        </authorList>
    </citation>
    <scope>NUCLEOTIDE SEQUENCE</scope>
    <source>
        <strain evidence="2">SID505</strain>
        <strain evidence="3 4">SID7903</strain>
    </source>
</reference>
<dbReference type="RefSeq" id="WP_052658770.1">
    <property type="nucleotide sequence ID" value="NZ_CBDRIV010000027.1"/>
</dbReference>
<dbReference type="EMBL" id="JAAGMS010000256">
    <property type="protein sequence ID" value="NEC00849.1"/>
    <property type="molecule type" value="Genomic_DNA"/>
</dbReference>